<comment type="caution">
    <text evidence="2">The sequence shown here is derived from an EMBL/GenBank/DDBJ whole genome shotgun (WGS) entry which is preliminary data.</text>
</comment>
<evidence type="ECO:0000313" key="2">
    <source>
        <dbReference type="EMBL" id="MDQ1097605.1"/>
    </source>
</evidence>
<name>A0ABU0TKM4_9FLAO</name>
<protein>
    <recommendedName>
        <fullName evidence="4">DUF4230 domain-containing protein</fullName>
    </recommendedName>
</protein>
<sequence>MKILTLSLLFLINLAIAQKGAQALLYRNLAGAGGNATTIKNARMNISFEEPFTGSVKYNNSDITSGLIRIRNSYITADNIRIDLYDKKLTEVNLKNGDQTVRWERVDYDHTLKKVVLDSLGFKLYNEDLTDESRRKSQNYLMSYNGKYQKLKIRENSTPQQIEQTISSLGLNDKAYINFVTSFILNRK</sequence>
<keyword evidence="3" id="KW-1185">Reference proteome</keyword>
<proteinExistence type="predicted"/>
<keyword evidence="1" id="KW-0732">Signal</keyword>
<gene>
    <name evidence="2" type="ORF">QE404_002752</name>
</gene>
<feature type="chain" id="PRO_5047257655" description="DUF4230 domain-containing protein" evidence="1">
    <location>
        <begin position="18"/>
        <end position="188"/>
    </location>
</feature>
<dbReference type="EMBL" id="JAUTAL010000001">
    <property type="protein sequence ID" value="MDQ1097605.1"/>
    <property type="molecule type" value="Genomic_DNA"/>
</dbReference>
<feature type="signal peptide" evidence="1">
    <location>
        <begin position="1"/>
        <end position="17"/>
    </location>
</feature>
<dbReference type="Proteomes" id="UP001225072">
    <property type="component" value="Unassembled WGS sequence"/>
</dbReference>
<reference evidence="2 3" key="1">
    <citation type="submission" date="2023-07" db="EMBL/GenBank/DDBJ databases">
        <title>Functional and genomic diversity of the sorghum phyllosphere microbiome.</title>
        <authorList>
            <person name="Shade A."/>
        </authorList>
    </citation>
    <scope>NUCLEOTIDE SEQUENCE [LARGE SCALE GENOMIC DNA]</scope>
    <source>
        <strain evidence="2 3">SORGH_AS_1064</strain>
    </source>
</reference>
<evidence type="ECO:0000256" key="1">
    <source>
        <dbReference type="SAM" id="SignalP"/>
    </source>
</evidence>
<evidence type="ECO:0000313" key="3">
    <source>
        <dbReference type="Proteomes" id="UP001225072"/>
    </source>
</evidence>
<dbReference type="RefSeq" id="WP_307451245.1">
    <property type="nucleotide sequence ID" value="NZ_JAUTAL010000001.1"/>
</dbReference>
<accession>A0ABU0TKM4</accession>
<organism evidence="2 3">
    <name type="scientific">Chryseobacterium camelliae</name>
    <dbReference type="NCBI Taxonomy" id="1265445"/>
    <lineage>
        <taxon>Bacteria</taxon>
        <taxon>Pseudomonadati</taxon>
        <taxon>Bacteroidota</taxon>
        <taxon>Flavobacteriia</taxon>
        <taxon>Flavobacteriales</taxon>
        <taxon>Weeksellaceae</taxon>
        <taxon>Chryseobacterium group</taxon>
        <taxon>Chryseobacterium</taxon>
    </lineage>
</organism>
<evidence type="ECO:0008006" key="4">
    <source>
        <dbReference type="Google" id="ProtNLM"/>
    </source>
</evidence>